<dbReference type="EMBL" id="JACSQY010000013">
    <property type="protein sequence ID" value="MBD7909425.1"/>
    <property type="molecule type" value="Genomic_DNA"/>
</dbReference>
<dbReference type="RefSeq" id="WP_191691599.1">
    <property type="nucleotide sequence ID" value="NZ_JACSQY010000013.1"/>
</dbReference>
<keyword evidence="2" id="KW-1185">Reference proteome</keyword>
<evidence type="ECO:0000313" key="2">
    <source>
        <dbReference type="Proteomes" id="UP000659496"/>
    </source>
</evidence>
<comment type="caution">
    <text evidence="1">The sequence shown here is derived from an EMBL/GenBank/DDBJ whole genome shotgun (WGS) entry which is preliminary data.</text>
</comment>
<gene>
    <name evidence="1" type="ORF">H9659_13895</name>
</gene>
<organism evidence="1 2">
    <name type="scientific">Sporosarcina gallistercoris</name>
    <dbReference type="NCBI Taxonomy" id="2762245"/>
    <lineage>
        <taxon>Bacteria</taxon>
        <taxon>Bacillati</taxon>
        <taxon>Bacillota</taxon>
        <taxon>Bacilli</taxon>
        <taxon>Bacillales</taxon>
        <taxon>Caryophanaceae</taxon>
        <taxon>Sporosarcina</taxon>
    </lineage>
</organism>
<reference evidence="1 2" key="1">
    <citation type="submission" date="2020-08" db="EMBL/GenBank/DDBJ databases">
        <title>A Genomic Blueprint of the Chicken Gut Microbiome.</title>
        <authorList>
            <person name="Gilroy R."/>
            <person name="Ravi A."/>
            <person name="Getino M."/>
            <person name="Pursley I."/>
            <person name="Horton D.L."/>
            <person name="Alikhan N.-F."/>
            <person name="Baker D."/>
            <person name="Gharbi K."/>
            <person name="Hall N."/>
            <person name="Watson M."/>
            <person name="Adriaenssens E.M."/>
            <person name="Foster-Nyarko E."/>
            <person name="Jarju S."/>
            <person name="Secka A."/>
            <person name="Antonio M."/>
            <person name="Oren A."/>
            <person name="Chaudhuri R."/>
            <person name="La Ragione R.M."/>
            <person name="Hildebrand F."/>
            <person name="Pallen M.J."/>
        </authorList>
    </citation>
    <scope>NUCLEOTIDE SEQUENCE [LARGE SCALE GENOMIC DNA]</scope>
    <source>
        <strain evidence="1 2">Sa3CUA8</strain>
    </source>
</reference>
<evidence type="ECO:0000313" key="1">
    <source>
        <dbReference type="EMBL" id="MBD7909425.1"/>
    </source>
</evidence>
<protein>
    <submittedName>
        <fullName evidence="1">Uncharacterized protein</fullName>
    </submittedName>
</protein>
<name>A0ABR8PML9_9BACL</name>
<accession>A0ABR8PML9</accession>
<proteinExistence type="predicted"/>
<dbReference type="Proteomes" id="UP000659496">
    <property type="component" value="Unassembled WGS sequence"/>
</dbReference>
<sequence>MKTVFLLSYGCDLDHSNIDFLVKERLMPFAITQENKMNKRNSKQLTVRLMYDVFDINWNKHIDNKYYLNEFFISEAHLLAFEYSLSKLKGYYIRCRPNARGHYDLTLNGNQYSTRVYQELAGDHELFFIDEEATHNISLRKLNNKLPSKLQWLMLPKDIETIERESAIHDWLQTVLKYIG</sequence>